<dbReference type="Proteomes" id="UP000236621">
    <property type="component" value="Unassembled WGS sequence"/>
</dbReference>
<name>A0A2K3QLB9_9HYPO</name>
<evidence type="ECO:0000256" key="2">
    <source>
        <dbReference type="SAM" id="MobiDB-lite"/>
    </source>
</evidence>
<organism evidence="3 4">
    <name type="scientific">Tolypocladium capitatum</name>
    <dbReference type="NCBI Taxonomy" id="45235"/>
    <lineage>
        <taxon>Eukaryota</taxon>
        <taxon>Fungi</taxon>
        <taxon>Dikarya</taxon>
        <taxon>Ascomycota</taxon>
        <taxon>Pezizomycotina</taxon>
        <taxon>Sordariomycetes</taxon>
        <taxon>Hypocreomycetidae</taxon>
        <taxon>Hypocreales</taxon>
        <taxon>Ophiocordycipitaceae</taxon>
        <taxon>Tolypocladium</taxon>
    </lineage>
</organism>
<feature type="region of interest" description="Disordered" evidence="2">
    <location>
        <begin position="435"/>
        <end position="463"/>
    </location>
</feature>
<comment type="caution">
    <text evidence="3">The sequence shown here is derived from an EMBL/GenBank/DDBJ whole genome shotgun (WGS) entry which is preliminary data.</text>
</comment>
<keyword evidence="1" id="KW-0175">Coiled coil</keyword>
<evidence type="ECO:0000313" key="4">
    <source>
        <dbReference type="Proteomes" id="UP000236621"/>
    </source>
</evidence>
<dbReference type="AlphaFoldDB" id="A0A2K3QLB9"/>
<accession>A0A2K3QLB9</accession>
<feature type="coiled-coil region" evidence="1">
    <location>
        <begin position="76"/>
        <end position="131"/>
    </location>
</feature>
<proteinExistence type="predicted"/>
<dbReference type="OrthoDB" id="4755094at2759"/>
<feature type="region of interest" description="Disordered" evidence="2">
    <location>
        <begin position="1"/>
        <end position="57"/>
    </location>
</feature>
<evidence type="ECO:0000256" key="1">
    <source>
        <dbReference type="SAM" id="Coils"/>
    </source>
</evidence>
<gene>
    <name evidence="3" type="ORF">TCAP_01755</name>
</gene>
<reference evidence="3 4" key="1">
    <citation type="submission" date="2017-08" db="EMBL/GenBank/DDBJ databases">
        <title>Harnessing the power of phylogenomics to disentangle the directionality and signatures of interkingdom host jumping in the parasitic fungal genus Tolypocladium.</title>
        <authorList>
            <person name="Quandt C.A."/>
            <person name="Patterson W."/>
            <person name="Spatafora J.W."/>
        </authorList>
    </citation>
    <scope>NUCLEOTIDE SEQUENCE [LARGE SCALE GENOMIC DNA]</scope>
    <source>
        <strain evidence="3 4">CBS 113982</strain>
    </source>
</reference>
<dbReference type="EMBL" id="NRSZ01000279">
    <property type="protein sequence ID" value="PNY28320.1"/>
    <property type="molecule type" value="Genomic_DNA"/>
</dbReference>
<sequence>MLWQRDPCPLESNRRLHLPAMEPETGNAQPNKEEYDEKESMAQNESRIDKTAPQQPALEAKLADEVRLRRFTEHVLDSRQEELESQEMENKNLLKKLESLKKDLSDTQSQLVEARNQSKAKTKQLQEAKDQIFRLQPRRKDITESEAQEAYKKLCGNVQRWVENRLPPALDDMESGRLRSRPAGAQAARFSSLIREPAKGCLSAHQSDEHHVIAVIMYYLWLAFFAKSFYCPLDGSDDDATLGWIDELESTMSKLPRDAAHCREWRSETLTALTSQPLFKSRRTVYINVVSDDLASLLSIVVPKAPVAELQSSLRRTIVEPAADFAHRLHLACNIYSLKWPARNASSRLEVYECINLASGGLVLDLSGTDSNSPARRKVAYLFDVAPGLFVERVEVGKKAPLKAIYRPNVLVYSGEGDVPQRPTLMKWLCDSSSSLHDQARDPLPRTATPRSKTLPSPRFSKL</sequence>
<keyword evidence="4" id="KW-1185">Reference proteome</keyword>
<evidence type="ECO:0000313" key="3">
    <source>
        <dbReference type="EMBL" id="PNY28320.1"/>
    </source>
</evidence>
<protein>
    <submittedName>
        <fullName evidence="3">Uncharacterized protein</fullName>
    </submittedName>
</protein>
<feature type="compositionally biased region" description="Basic and acidic residues" evidence="2">
    <location>
        <begin position="31"/>
        <end position="50"/>
    </location>
</feature>